<accession>A0A2M4D079</accession>
<dbReference type="EMBL" id="GGFL01006788">
    <property type="protein sequence ID" value="MBW70966.1"/>
    <property type="molecule type" value="Transcribed_RNA"/>
</dbReference>
<evidence type="ECO:0000313" key="1">
    <source>
        <dbReference type="EMBL" id="MBW70966.1"/>
    </source>
</evidence>
<name>A0A2M4D079_ANODA</name>
<organism evidence="1">
    <name type="scientific">Anopheles darlingi</name>
    <name type="common">Mosquito</name>
    <dbReference type="NCBI Taxonomy" id="43151"/>
    <lineage>
        <taxon>Eukaryota</taxon>
        <taxon>Metazoa</taxon>
        <taxon>Ecdysozoa</taxon>
        <taxon>Arthropoda</taxon>
        <taxon>Hexapoda</taxon>
        <taxon>Insecta</taxon>
        <taxon>Pterygota</taxon>
        <taxon>Neoptera</taxon>
        <taxon>Endopterygota</taxon>
        <taxon>Diptera</taxon>
        <taxon>Nematocera</taxon>
        <taxon>Culicoidea</taxon>
        <taxon>Culicidae</taxon>
        <taxon>Anophelinae</taxon>
        <taxon>Anopheles</taxon>
    </lineage>
</organism>
<proteinExistence type="predicted"/>
<sequence length="109" mass="11450">MACGWAAGGSCVCSASCSSFSVSITACISFQNLSATESVSFKAEPRFEVVFCRSPQRAFSLSSFFLISRTAGSDWFVALEITSLAARCTAANASLRLSISCTSAKFSSI</sequence>
<dbReference type="AlphaFoldDB" id="A0A2M4D079"/>
<protein>
    <submittedName>
        <fullName evidence="1">Putative secreted protein</fullName>
    </submittedName>
</protein>
<reference evidence="1" key="1">
    <citation type="submission" date="2018-01" db="EMBL/GenBank/DDBJ databases">
        <title>An insight into the sialome of Amazonian anophelines.</title>
        <authorList>
            <person name="Ribeiro J.M."/>
            <person name="Scarpassa V."/>
            <person name="Calvo E."/>
        </authorList>
    </citation>
    <scope>NUCLEOTIDE SEQUENCE</scope>
</reference>